<gene>
    <name evidence="1" type="ORF">SPELUC_LOCUS7536</name>
</gene>
<name>A0ACA9MSX9_9GLOM</name>
<protein>
    <submittedName>
        <fullName evidence="1">12743_t:CDS:1</fullName>
    </submittedName>
</protein>
<keyword evidence="2" id="KW-1185">Reference proteome</keyword>
<organism evidence="1 2">
    <name type="scientific">Cetraspora pellucida</name>
    <dbReference type="NCBI Taxonomy" id="1433469"/>
    <lineage>
        <taxon>Eukaryota</taxon>
        <taxon>Fungi</taxon>
        <taxon>Fungi incertae sedis</taxon>
        <taxon>Mucoromycota</taxon>
        <taxon>Glomeromycotina</taxon>
        <taxon>Glomeromycetes</taxon>
        <taxon>Diversisporales</taxon>
        <taxon>Gigasporaceae</taxon>
        <taxon>Cetraspora</taxon>
    </lineage>
</organism>
<dbReference type="EMBL" id="CAJVPW010010115">
    <property type="protein sequence ID" value="CAG8612084.1"/>
    <property type="molecule type" value="Genomic_DNA"/>
</dbReference>
<feature type="non-terminal residue" evidence="1">
    <location>
        <position position="1"/>
    </location>
</feature>
<dbReference type="Proteomes" id="UP000789366">
    <property type="component" value="Unassembled WGS sequence"/>
</dbReference>
<reference evidence="1" key="1">
    <citation type="submission" date="2021-06" db="EMBL/GenBank/DDBJ databases">
        <authorList>
            <person name="Kallberg Y."/>
            <person name="Tangrot J."/>
            <person name="Rosling A."/>
        </authorList>
    </citation>
    <scope>NUCLEOTIDE SEQUENCE</scope>
    <source>
        <strain evidence="1">28 12/20/2015</strain>
    </source>
</reference>
<comment type="caution">
    <text evidence="1">The sequence shown here is derived from an EMBL/GenBank/DDBJ whole genome shotgun (WGS) entry which is preliminary data.</text>
</comment>
<proteinExistence type="predicted"/>
<accession>A0ACA9MSX9</accession>
<evidence type="ECO:0000313" key="1">
    <source>
        <dbReference type="EMBL" id="CAG8612084.1"/>
    </source>
</evidence>
<evidence type="ECO:0000313" key="2">
    <source>
        <dbReference type="Proteomes" id="UP000789366"/>
    </source>
</evidence>
<sequence length="234" mass="27480">NQEQLEHELCKFFTDITQYNRKPYKVESIISAYTSLKHFLFEASVIQSVNINDRYQFPILYKVVDGKCIELQDQEYVIKQHYDLPEKSLVFIIGCEKNNQDGLKGQNKYEKFSSHCIHIPPDLSNNEFKPIQNLHNYINLCPLDACNKFYLQLTRNSQTIQDRNWFLKTELVQIRESQVETLESQVETPESQFQTPKPQVYTSESQISAYEESLIQETSQVLNCKKPQVLTEKP</sequence>